<dbReference type="Pfam" id="PF10494">
    <property type="entry name" value="Stk19"/>
    <property type="match status" value="1"/>
</dbReference>
<dbReference type="GO" id="GO:0016301">
    <property type="term" value="F:kinase activity"/>
    <property type="evidence" value="ECO:0007669"/>
    <property type="project" value="UniProtKB-KW"/>
</dbReference>
<keyword evidence="3" id="KW-0418">Kinase</keyword>
<dbReference type="STRING" id="10195.A0A3M7SVG1"/>
<dbReference type="OrthoDB" id="10261701at2759"/>
<accession>A0A3M7SVG1</accession>
<gene>
    <name evidence="3" type="ORF">BpHYR1_014262</name>
</gene>
<evidence type="ECO:0000256" key="1">
    <source>
        <dbReference type="ARBA" id="ARBA00093458"/>
    </source>
</evidence>
<keyword evidence="4" id="KW-1185">Reference proteome</keyword>
<evidence type="ECO:0000313" key="4">
    <source>
        <dbReference type="Proteomes" id="UP000276133"/>
    </source>
</evidence>
<feature type="region of interest" description="Disordered" evidence="2">
    <location>
        <begin position="1"/>
        <end position="22"/>
    </location>
</feature>
<comment type="caution">
    <text evidence="3">The sequence shown here is derived from an EMBL/GenBank/DDBJ whole genome shotgun (WGS) entry which is preliminary data.</text>
</comment>
<comment type="similarity">
    <text evidence="1">Belongs to the STK19 family.</text>
</comment>
<organism evidence="3 4">
    <name type="scientific">Brachionus plicatilis</name>
    <name type="common">Marine rotifer</name>
    <name type="synonym">Brachionus muelleri</name>
    <dbReference type="NCBI Taxonomy" id="10195"/>
    <lineage>
        <taxon>Eukaryota</taxon>
        <taxon>Metazoa</taxon>
        <taxon>Spiralia</taxon>
        <taxon>Gnathifera</taxon>
        <taxon>Rotifera</taxon>
        <taxon>Eurotatoria</taxon>
        <taxon>Monogononta</taxon>
        <taxon>Pseudotrocha</taxon>
        <taxon>Ploima</taxon>
        <taxon>Brachionidae</taxon>
        <taxon>Brachionus</taxon>
    </lineage>
</organism>
<dbReference type="GO" id="GO:0046579">
    <property type="term" value="P:positive regulation of Ras protein signal transduction"/>
    <property type="evidence" value="ECO:0007669"/>
    <property type="project" value="TreeGrafter"/>
</dbReference>
<evidence type="ECO:0000313" key="3">
    <source>
        <dbReference type="EMBL" id="RNA39821.1"/>
    </source>
</evidence>
<keyword evidence="3" id="KW-0808">Transferase</keyword>
<dbReference type="Proteomes" id="UP000276133">
    <property type="component" value="Unassembled WGS sequence"/>
</dbReference>
<dbReference type="AlphaFoldDB" id="A0A3M7SVG1"/>
<dbReference type="PANTHER" id="PTHR15243">
    <property type="entry name" value="SERINE/THREONINE-PROTEIN KINASE 19"/>
    <property type="match status" value="1"/>
</dbReference>
<sequence length="279" mass="32702">MSSKRKQTTGESTLAKRTKFSNDEPEITKLEKDYQKLMELLSEKNIADHVENPVLYALDYLKNIFPKNMFENLPEIIHLHQLYTLFKNRTQVDLQIDSLRADSKVFLFHFESSNDKETLVCFSDKFKEYVQTEVRENCNNQALIDKFLEKILPENHLTIDSEVLIQDYRLSDSDISSLVQVGLLSIKNSSTFWFSIPNLGKFRRILICTRKSLIDLLRRQKYKEINLRLFFDNLLVKKHKNFKTVNRLGVIYMICDLIGNDSIRIIKSPIGLTIKLNTD</sequence>
<dbReference type="PANTHER" id="PTHR15243:SF0">
    <property type="entry name" value="SERINE_THREONINE-PROTEIN KINASE 19"/>
    <property type="match status" value="1"/>
</dbReference>
<proteinExistence type="inferred from homology"/>
<dbReference type="InterPro" id="IPR018865">
    <property type="entry name" value="STK19-like"/>
</dbReference>
<dbReference type="EMBL" id="REGN01000702">
    <property type="protein sequence ID" value="RNA39821.1"/>
    <property type="molecule type" value="Genomic_DNA"/>
</dbReference>
<evidence type="ECO:0000256" key="2">
    <source>
        <dbReference type="SAM" id="MobiDB-lite"/>
    </source>
</evidence>
<protein>
    <submittedName>
        <fullName evidence="3">Serine threonine-kinase 19-like</fullName>
    </submittedName>
</protein>
<name>A0A3M7SVG1_BRAPC</name>
<reference evidence="3 4" key="1">
    <citation type="journal article" date="2018" name="Sci. Rep.">
        <title>Genomic signatures of local adaptation to the degree of environmental predictability in rotifers.</title>
        <authorList>
            <person name="Franch-Gras L."/>
            <person name="Hahn C."/>
            <person name="Garcia-Roger E.M."/>
            <person name="Carmona M.J."/>
            <person name="Serra M."/>
            <person name="Gomez A."/>
        </authorList>
    </citation>
    <scope>NUCLEOTIDE SEQUENCE [LARGE SCALE GENOMIC DNA]</scope>
    <source>
        <strain evidence="3">HYR1</strain>
    </source>
</reference>